<proteinExistence type="predicted"/>
<dbReference type="EMBL" id="JBBPBM010000004">
    <property type="protein sequence ID" value="KAK8588833.1"/>
    <property type="molecule type" value="Genomic_DNA"/>
</dbReference>
<organism evidence="2 3">
    <name type="scientific">Hibiscus sabdariffa</name>
    <name type="common">roselle</name>
    <dbReference type="NCBI Taxonomy" id="183260"/>
    <lineage>
        <taxon>Eukaryota</taxon>
        <taxon>Viridiplantae</taxon>
        <taxon>Streptophyta</taxon>
        <taxon>Embryophyta</taxon>
        <taxon>Tracheophyta</taxon>
        <taxon>Spermatophyta</taxon>
        <taxon>Magnoliopsida</taxon>
        <taxon>eudicotyledons</taxon>
        <taxon>Gunneridae</taxon>
        <taxon>Pentapetalae</taxon>
        <taxon>rosids</taxon>
        <taxon>malvids</taxon>
        <taxon>Malvales</taxon>
        <taxon>Malvaceae</taxon>
        <taxon>Malvoideae</taxon>
        <taxon>Hibiscus</taxon>
    </lineage>
</organism>
<feature type="compositionally biased region" description="Polar residues" evidence="1">
    <location>
        <begin position="10"/>
        <end position="26"/>
    </location>
</feature>
<feature type="compositionally biased region" description="Gly residues" evidence="1">
    <location>
        <begin position="27"/>
        <end position="36"/>
    </location>
</feature>
<comment type="caution">
    <text evidence="2">The sequence shown here is derived from an EMBL/GenBank/DDBJ whole genome shotgun (WGS) entry which is preliminary data.</text>
</comment>
<accession>A0ABR2FXF9</accession>
<feature type="region of interest" description="Disordered" evidence="1">
    <location>
        <begin position="1"/>
        <end position="46"/>
    </location>
</feature>
<gene>
    <name evidence="2" type="ORF">V6N12_023246</name>
</gene>
<keyword evidence="3" id="KW-1185">Reference proteome</keyword>
<evidence type="ECO:0000313" key="3">
    <source>
        <dbReference type="Proteomes" id="UP001472677"/>
    </source>
</evidence>
<reference evidence="2 3" key="1">
    <citation type="journal article" date="2024" name="G3 (Bethesda)">
        <title>Genome assembly of Hibiscus sabdariffa L. provides insights into metabolisms of medicinal natural products.</title>
        <authorList>
            <person name="Kim T."/>
        </authorList>
    </citation>
    <scope>NUCLEOTIDE SEQUENCE [LARGE SCALE GENOMIC DNA]</scope>
    <source>
        <strain evidence="2">TK-2024</strain>
        <tissue evidence="2">Old leaves</tissue>
    </source>
</reference>
<dbReference type="Proteomes" id="UP001472677">
    <property type="component" value="Unassembled WGS sequence"/>
</dbReference>
<evidence type="ECO:0000256" key="1">
    <source>
        <dbReference type="SAM" id="MobiDB-lite"/>
    </source>
</evidence>
<name>A0ABR2FXF9_9ROSI</name>
<evidence type="ECO:0000313" key="2">
    <source>
        <dbReference type="EMBL" id="KAK8588833.1"/>
    </source>
</evidence>
<protein>
    <submittedName>
        <fullName evidence="2">Uncharacterized protein</fullName>
    </submittedName>
</protein>
<sequence>MSDSAEGENANETRTAMISTGTSRNIQGGGGNGGNSSGSTVRDSANRTRTVIEVTLKNLTVINATEHLKLRDKELINEQPPLT</sequence>